<keyword evidence="2" id="KW-0285">Flavoprotein</keyword>
<feature type="domain" description="Flavodoxin-like fold" evidence="5">
    <location>
        <begin position="40"/>
        <end position="194"/>
    </location>
</feature>
<evidence type="ECO:0000313" key="7">
    <source>
        <dbReference type="Proteomes" id="UP001209229"/>
    </source>
</evidence>
<evidence type="ECO:0000256" key="2">
    <source>
        <dbReference type="ARBA" id="ARBA00022630"/>
    </source>
</evidence>
<dbReference type="Gene3D" id="3.40.50.360">
    <property type="match status" value="1"/>
</dbReference>
<protein>
    <submittedName>
        <fullName evidence="6">NAD(P)H-dependent oxidoreductase</fullName>
    </submittedName>
</protein>
<evidence type="ECO:0000313" key="6">
    <source>
        <dbReference type="EMBL" id="MCW3786001.1"/>
    </source>
</evidence>
<evidence type="ECO:0000256" key="4">
    <source>
        <dbReference type="ARBA" id="ARBA00037981"/>
    </source>
</evidence>
<dbReference type="RefSeq" id="WP_301189573.1">
    <property type="nucleotide sequence ID" value="NZ_JAPDPJ010000009.1"/>
</dbReference>
<accession>A0AAE3SEA1</accession>
<sequence>MKKIFLVYGGKKIANANGDINKALFDVDVSFFTEDNGFEFKYTDINDAYNADEEVDNFLWADAIIYHFPIWWMGMPYPLKEYIDRVFTEGHRKGMYRSDGRKSDNPAINYGTGGLMHGKKYMVTTSWNAPETAFTLPGEFFQQRSVDDGVLFGFHRMNAFVALEPLQNMHFHDIEKNSSPEYIKQLLNNYKNHLSQLFSLVD</sequence>
<dbReference type="AlphaFoldDB" id="A0AAE3SEA1"/>
<evidence type="ECO:0000256" key="1">
    <source>
        <dbReference type="ARBA" id="ARBA00001974"/>
    </source>
</evidence>
<dbReference type="PANTHER" id="PTHR46305:SF3">
    <property type="entry name" value="NADPH:QUINONE OXIDOREDUCTASE MDAB"/>
    <property type="match status" value="1"/>
</dbReference>
<organism evidence="6 7">
    <name type="scientific">Plebeiibacterium sediminum</name>
    <dbReference type="NCBI Taxonomy" id="2992112"/>
    <lineage>
        <taxon>Bacteria</taxon>
        <taxon>Pseudomonadati</taxon>
        <taxon>Bacteroidota</taxon>
        <taxon>Bacteroidia</taxon>
        <taxon>Marinilabiliales</taxon>
        <taxon>Marinilabiliaceae</taxon>
        <taxon>Plebeiibacterium</taxon>
    </lineage>
</organism>
<dbReference type="EMBL" id="JAPDPJ010000009">
    <property type="protein sequence ID" value="MCW3786001.1"/>
    <property type="molecule type" value="Genomic_DNA"/>
</dbReference>
<dbReference type="SUPFAM" id="SSF52218">
    <property type="entry name" value="Flavoproteins"/>
    <property type="match status" value="1"/>
</dbReference>
<proteinExistence type="inferred from homology"/>
<comment type="cofactor">
    <cofactor evidence="1">
        <name>FAD</name>
        <dbReference type="ChEBI" id="CHEBI:57692"/>
    </cofactor>
</comment>
<dbReference type="InterPro" id="IPR003680">
    <property type="entry name" value="Flavodoxin_fold"/>
</dbReference>
<evidence type="ECO:0000256" key="3">
    <source>
        <dbReference type="ARBA" id="ARBA00022827"/>
    </source>
</evidence>
<comment type="caution">
    <text evidence="6">The sequence shown here is derived from an EMBL/GenBank/DDBJ whole genome shotgun (WGS) entry which is preliminary data.</text>
</comment>
<dbReference type="PANTHER" id="PTHR46305">
    <property type="match status" value="1"/>
</dbReference>
<dbReference type="InterPro" id="IPR029039">
    <property type="entry name" value="Flavoprotein-like_sf"/>
</dbReference>
<dbReference type="Proteomes" id="UP001209229">
    <property type="component" value="Unassembled WGS sequence"/>
</dbReference>
<dbReference type="Pfam" id="PF02525">
    <property type="entry name" value="Flavodoxin_2"/>
    <property type="match status" value="1"/>
</dbReference>
<gene>
    <name evidence="6" type="ORF">OM075_05950</name>
</gene>
<keyword evidence="7" id="KW-1185">Reference proteome</keyword>
<name>A0AAE3SEA1_9BACT</name>
<comment type="similarity">
    <text evidence="4">Belongs to the oxidoreductase MdaB family.</text>
</comment>
<evidence type="ECO:0000259" key="5">
    <source>
        <dbReference type="Pfam" id="PF02525"/>
    </source>
</evidence>
<keyword evidence="3" id="KW-0274">FAD</keyword>
<reference evidence="6" key="1">
    <citation type="submission" date="2022-10" db="EMBL/GenBank/DDBJ databases">
        <authorList>
            <person name="Yu W.X."/>
        </authorList>
    </citation>
    <scope>NUCLEOTIDE SEQUENCE</scope>
    <source>
        <strain evidence="6">AAT</strain>
    </source>
</reference>
<dbReference type="InterPro" id="IPR052397">
    <property type="entry name" value="NADPH-QR_MdaB"/>
</dbReference>